<evidence type="ECO:0000256" key="7">
    <source>
        <dbReference type="ARBA" id="ARBA00023204"/>
    </source>
</evidence>
<evidence type="ECO:0000256" key="9">
    <source>
        <dbReference type="PIRNR" id="PIRNR003128"/>
    </source>
</evidence>
<dbReference type="GO" id="GO:0005524">
    <property type="term" value="F:ATP binding"/>
    <property type="evidence" value="ECO:0007669"/>
    <property type="project" value="UniProtKB-KW"/>
</dbReference>
<dbReference type="GO" id="GO:0009432">
    <property type="term" value="P:SOS response"/>
    <property type="evidence" value="ECO:0007669"/>
    <property type="project" value="TreeGrafter"/>
</dbReference>
<dbReference type="Proteomes" id="UP000036958">
    <property type="component" value="Unassembled WGS sequence"/>
</dbReference>
<keyword evidence="6" id="KW-0067">ATP-binding</keyword>
<gene>
    <name evidence="12" type="ORF">NC99_17420</name>
</gene>
<comment type="similarity">
    <text evidence="2 9">Belongs to the RecN family.</text>
</comment>
<dbReference type="OrthoDB" id="9806954at2"/>
<evidence type="ECO:0000256" key="5">
    <source>
        <dbReference type="ARBA" id="ARBA00022763"/>
    </source>
</evidence>
<evidence type="ECO:0000313" key="12">
    <source>
        <dbReference type="EMBL" id="KOH45436.1"/>
    </source>
</evidence>
<keyword evidence="5 9" id="KW-0227">DNA damage</keyword>
<comment type="caution">
    <text evidence="12">The sequence shown here is derived from an EMBL/GenBank/DDBJ whole genome shotgun (WGS) entry which is preliminary data.</text>
</comment>
<dbReference type="InterPro" id="IPR004604">
    <property type="entry name" value="DNA_recomb/repair_RecN"/>
</dbReference>
<dbReference type="Pfam" id="PF02463">
    <property type="entry name" value="SMC_N"/>
    <property type="match status" value="1"/>
</dbReference>
<accession>A0A0L8VAE6</accession>
<evidence type="ECO:0000313" key="13">
    <source>
        <dbReference type="Proteomes" id="UP000036958"/>
    </source>
</evidence>
<dbReference type="GO" id="GO:0043590">
    <property type="term" value="C:bacterial nucleoid"/>
    <property type="evidence" value="ECO:0007669"/>
    <property type="project" value="TreeGrafter"/>
</dbReference>
<evidence type="ECO:0000256" key="4">
    <source>
        <dbReference type="ARBA" id="ARBA00022741"/>
    </source>
</evidence>
<dbReference type="NCBIfam" id="TIGR00634">
    <property type="entry name" value="recN"/>
    <property type="match status" value="1"/>
</dbReference>
<dbReference type="PANTHER" id="PTHR11059:SF0">
    <property type="entry name" value="DNA REPAIR PROTEIN RECN"/>
    <property type="match status" value="1"/>
</dbReference>
<dbReference type="EMBL" id="LGIA01000135">
    <property type="protein sequence ID" value="KOH45436.1"/>
    <property type="molecule type" value="Genomic_DNA"/>
</dbReference>
<keyword evidence="7 9" id="KW-0234">DNA repair</keyword>
<evidence type="ECO:0000256" key="10">
    <source>
        <dbReference type="SAM" id="Coils"/>
    </source>
</evidence>
<dbReference type="CDD" id="cd03241">
    <property type="entry name" value="ABC_RecN"/>
    <property type="match status" value="2"/>
</dbReference>
<reference evidence="13" key="1">
    <citation type="submission" date="2015-07" db="EMBL/GenBank/DDBJ databases">
        <title>Genome sequencing of Sunxiuqinia dokdonensis strain SK.</title>
        <authorList>
            <person name="Ahn S."/>
            <person name="Kim B.-C."/>
        </authorList>
    </citation>
    <scope>NUCLEOTIDE SEQUENCE [LARGE SCALE GENOMIC DNA]</scope>
    <source>
        <strain evidence="13">SK</strain>
    </source>
</reference>
<dbReference type="RefSeq" id="WP_053181939.1">
    <property type="nucleotide sequence ID" value="NZ_LGIA01000135.1"/>
</dbReference>
<keyword evidence="10" id="KW-0175">Coiled coil</keyword>
<evidence type="ECO:0000256" key="3">
    <source>
        <dbReference type="ARBA" id="ARBA00021315"/>
    </source>
</evidence>
<evidence type="ECO:0000259" key="11">
    <source>
        <dbReference type="Pfam" id="PF02463"/>
    </source>
</evidence>
<proteinExistence type="inferred from homology"/>
<sequence length="550" mass="62344">MLQSLYIKNYALIDKLSIEFNNGFNIITGETGAGKSIVLGALGLILGQRADLSVLRDKHKKCTVEGSFAVKEYRLEEFFVENELDYDDHTILRREITPAGKSRAFINDTPVNLKTIRELALRLIDIHSQHQNLELGNRLFQLKLIDLVAKNQSLLSNYQKLFYEYTETKAEYSALVSKADQAKKDLDYFQFQFQQLDEAKLKAGEQGELESEQNQLEHAEDIKLTFGQLAEDLDSEEQGILLRLKEHVNRLNKMRDYFPETKELHQRLESCYLELKDLADESLVVAERVEHDPARIQLVAERLDLIYSLQQKFHVATVEELLGVQEDLDQKIGQVASFDEEIARFERLLIEQEAKLKELAAGLTKSRTGVAGTVQQSVVEMLQKLGMPNAVFQLYFELTDQLGVMGNDEVRFLFSANKSAEAQEISKIASGGEMSRLMLALKSLITDSTSLPTIVFDEIDTGISGEIALKMGDILKGISAKMQVINITHLPQIAAKGDHHYQVYKFDEGEKTFTSIRKLENSERVDELAQMLSGDRNSNTARETARELLE</sequence>
<dbReference type="GO" id="GO:0006281">
    <property type="term" value="P:DNA repair"/>
    <property type="evidence" value="ECO:0007669"/>
    <property type="project" value="UniProtKB-KW"/>
</dbReference>
<evidence type="ECO:0000256" key="1">
    <source>
        <dbReference type="ARBA" id="ARBA00003618"/>
    </source>
</evidence>
<evidence type="ECO:0000256" key="2">
    <source>
        <dbReference type="ARBA" id="ARBA00009441"/>
    </source>
</evidence>
<dbReference type="AlphaFoldDB" id="A0A0L8VAE6"/>
<dbReference type="STRING" id="1409788.NC99_17420"/>
<organism evidence="12 13">
    <name type="scientific">Sunxiuqinia dokdonensis</name>
    <dbReference type="NCBI Taxonomy" id="1409788"/>
    <lineage>
        <taxon>Bacteria</taxon>
        <taxon>Pseudomonadati</taxon>
        <taxon>Bacteroidota</taxon>
        <taxon>Bacteroidia</taxon>
        <taxon>Marinilabiliales</taxon>
        <taxon>Prolixibacteraceae</taxon>
        <taxon>Sunxiuqinia</taxon>
    </lineage>
</organism>
<dbReference type="SUPFAM" id="SSF52540">
    <property type="entry name" value="P-loop containing nucleoside triphosphate hydrolases"/>
    <property type="match status" value="2"/>
</dbReference>
<comment type="function">
    <text evidence="1 9">May be involved in recombinational repair of damaged DNA.</text>
</comment>
<evidence type="ECO:0000256" key="6">
    <source>
        <dbReference type="ARBA" id="ARBA00022840"/>
    </source>
</evidence>
<dbReference type="GO" id="GO:0006310">
    <property type="term" value="P:DNA recombination"/>
    <property type="evidence" value="ECO:0007669"/>
    <property type="project" value="InterPro"/>
</dbReference>
<feature type="coiled-coil region" evidence="10">
    <location>
        <begin position="335"/>
        <end position="362"/>
    </location>
</feature>
<keyword evidence="13" id="KW-1185">Reference proteome</keyword>
<protein>
    <recommendedName>
        <fullName evidence="3 9">DNA repair protein RecN</fullName>
    </recommendedName>
    <alternativeName>
        <fullName evidence="8 9">Recombination protein N</fullName>
    </alternativeName>
</protein>
<feature type="domain" description="RecF/RecN/SMC N-terminal" evidence="11">
    <location>
        <begin position="2"/>
        <end position="510"/>
    </location>
</feature>
<evidence type="ECO:0000256" key="8">
    <source>
        <dbReference type="ARBA" id="ARBA00033408"/>
    </source>
</evidence>
<dbReference type="PATRIC" id="fig|1409788.3.peg.1807"/>
<dbReference type="PANTHER" id="PTHR11059">
    <property type="entry name" value="DNA REPAIR PROTEIN RECN"/>
    <property type="match status" value="1"/>
</dbReference>
<keyword evidence="4" id="KW-0547">Nucleotide-binding</keyword>
<dbReference type="PIRSF" id="PIRSF003128">
    <property type="entry name" value="RecN"/>
    <property type="match status" value="1"/>
</dbReference>
<name>A0A0L8VAE6_9BACT</name>
<dbReference type="InterPro" id="IPR003395">
    <property type="entry name" value="RecF/RecN/SMC_N"/>
</dbReference>
<dbReference type="Gene3D" id="3.40.50.300">
    <property type="entry name" value="P-loop containing nucleotide triphosphate hydrolases"/>
    <property type="match status" value="2"/>
</dbReference>
<dbReference type="InterPro" id="IPR027417">
    <property type="entry name" value="P-loop_NTPase"/>
</dbReference>